<feature type="transmembrane region" description="Helical" evidence="1">
    <location>
        <begin position="31"/>
        <end position="55"/>
    </location>
</feature>
<feature type="transmembrane region" description="Helical" evidence="1">
    <location>
        <begin position="425"/>
        <end position="445"/>
    </location>
</feature>
<evidence type="ECO:0000313" key="2">
    <source>
        <dbReference type="EMBL" id="XDQ50167.1"/>
    </source>
</evidence>
<evidence type="ECO:0008006" key="3">
    <source>
        <dbReference type="Google" id="ProtNLM"/>
    </source>
</evidence>
<feature type="transmembrane region" description="Helical" evidence="1">
    <location>
        <begin position="135"/>
        <end position="156"/>
    </location>
</feature>
<keyword evidence="1" id="KW-0812">Transmembrane</keyword>
<dbReference type="RefSeq" id="WP_369228686.1">
    <property type="nucleotide sequence ID" value="NZ_CP163442.1"/>
</dbReference>
<feature type="transmembrane region" description="Helical" evidence="1">
    <location>
        <begin position="457"/>
        <end position="476"/>
    </location>
</feature>
<evidence type="ECO:0000256" key="1">
    <source>
        <dbReference type="SAM" id="Phobius"/>
    </source>
</evidence>
<keyword evidence="1" id="KW-1133">Transmembrane helix</keyword>
<feature type="transmembrane region" description="Helical" evidence="1">
    <location>
        <begin position="163"/>
        <end position="183"/>
    </location>
</feature>
<name>A0AB39R7A6_9ACTN</name>
<keyword evidence="2" id="KW-0614">Plasmid</keyword>
<dbReference type="AlphaFoldDB" id="A0AB39R7A6"/>
<organism evidence="2">
    <name type="scientific">Streptomyces sp. R39</name>
    <dbReference type="NCBI Taxonomy" id="3238631"/>
    <lineage>
        <taxon>Bacteria</taxon>
        <taxon>Bacillati</taxon>
        <taxon>Actinomycetota</taxon>
        <taxon>Actinomycetes</taxon>
        <taxon>Kitasatosporales</taxon>
        <taxon>Streptomycetaceae</taxon>
        <taxon>Streptomyces</taxon>
    </lineage>
</organism>
<feature type="transmembrane region" description="Helical" evidence="1">
    <location>
        <begin position="272"/>
        <end position="292"/>
    </location>
</feature>
<proteinExistence type="predicted"/>
<feature type="transmembrane region" description="Helical" evidence="1">
    <location>
        <begin position="189"/>
        <end position="206"/>
    </location>
</feature>
<keyword evidence="1" id="KW-0472">Membrane</keyword>
<feature type="transmembrane region" description="Helical" evidence="1">
    <location>
        <begin position="235"/>
        <end position="251"/>
    </location>
</feature>
<dbReference type="EMBL" id="CP163442">
    <property type="protein sequence ID" value="XDQ50167.1"/>
    <property type="molecule type" value="Genomic_DNA"/>
</dbReference>
<reference evidence="2" key="1">
    <citation type="submission" date="2024-07" db="EMBL/GenBank/DDBJ databases">
        <authorList>
            <person name="Yu S.T."/>
        </authorList>
    </citation>
    <scope>NUCLEOTIDE SEQUENCE</scope>
    <source>
        <strain evidence="2">R39</strain>
        <plasmid evidence="2">unnamed1</plasmid>
    </source>
</reference>
<gene>
    <name evidence="2" type="ORF">AB5J52_49735</name>
</gene>
<accession>A0AB39R7A6</accession>
<protein>
    <recommendedName>
        <fullName evidence="3">Glycosyltransferase RgtA/B/C/D-like domain-containing protein</fullName>
    </recommendedName>
</protein>
<sequence>MTTSDVRAAVGRASVRLHLVGEPTRRAVRTAAATAGAVWTIVMLLRLLLGGVVGLGDDGNGDRLLCMFGVVGRHPWNAEPSAYVYPTWVPHTYYGEACGVKESGEPYYSSQMLVLGLAKKLTPLLGLPGALDLRASGILLALVFGVIIALLVALLPGPLWLRLMATAGFGLVMCDSAFASFFIAPYSEVAELVGFLLICPALLLLWRHPTSSVSGIVLTTAAVIFTMTAKTQMISVLPVAVLGLLWLPSVRRKDKELATEDGKPRQPFKQWLAVRWPALIACVLLCGVAVGFTATQPKRLNQIVWYDAVFVEMLPHSPDPVGDLQALGADLRLVTAMNSRIFDVNSAARTPYWDDYKQNVTPAKIMMHLLKHPSRLVAMGARGVQGMTRPTLHHIGSYPADSGHPPFAKERRIAVVTEIFEGFRVMPALIPLLWLGTTVLGAVLATRTWARQSARAVGGLTICVVVTLLMQFWMVVLTEGASDLHKHMIGADFLTALCIPLAALCFWLLYRREHAMAPRQPQAG</sequence>
<geneLocation type="plasmid" evidence="2">
    <name>unnamed1</name>
</geneLocation>
<feature type="transmembrane region" description="Helical" evidence="1">
    <location>
        <begin position="213"/>
        <end position="229"/>
    </location>
</feature>
<feature type="transmembrane region" description="Helical" evidence="1">
    <location>
        <begin position="488"/>
        <end position="510"/>
    </location>
</feature>